<evidence type="ECO:0000313" key="3">
    <source>
        <dbReference type="Proteomes" id="UP001221898"/>
    </source>
</evidence>
<gene>
    <name evidence="2" type="ORF">AAFF_G00221230</name>
</gene>
<keyword evidence="3" id="KW-1185">Reference proteome</keyword>
<protein>
    <submittedName>
        <fullName evidence="2">Uncharacterized protein</fullName>
    </submittedName>
</protein>
<name>A0AAD7RFM5_9TELE</name>
<evidence type="ECO:0000313" key="2">
    <source>
        <dbReference type="EMBL" id="KAJ8383423.1"/>
    </source>
</evidence>
<dbReference type="Proteomes" id="UP001221898">
    <property type="component" value="Unassembled WGS sequence"/>
</dbReference>
<sequence>MINRRCCPSTRGNTEVKPNGSRRPNRLVTRRCAAFERTAGQVWACSRGVCLPSLQTQGPIVVAVVSANQQAASRKTANCKRAAAKTLCEDPAGLAELQCCALVNRLDHTVSGTVLPTPNIRLHGGPCVAPVHSITAFLGNPSPLETCSEDNGWNTMQAASIVHLVAIGFLQGRAVPRPQRILTRAVQTAPSVSLNNGWRDVGIDFKRTLAGDIDIDAHHRKQDALTLGKVARCSRVSRPGCDTLTGSSSP</sequence>
<comment type="caution">
    <text evidence="2">The sequence shown here is derived from an EMBL/GenBank/DDBJ whole genome shotgun (WGS) entry which is preliminary data.</text>
</comment>
<feature type="region of interest" description="Disordered" evidence="1">
    <location>
        <begin position="1"/>
        <end position="23"/>
    </location>
</feature>
<dbReference type="AlphaFoldDB" id="A0AAD7RFM5"/>
<proteinExistence type="predicted"/>
<reference evidence="2" key="1">
    <citation type="journal article" date="2023" name="Science">
        <title>Genome structures resolve the early diversification of teleost fishes.</title>
        <authorList>
            <person name="Parey E."/>
            <person name="Louis A."/>
            <person name="Montfort J."/>
            <person name="Bouchez O."/>
            <person name="Roques C."/>
            <person name="Iampietro C."/>
            <person name="Lluch J."/>
            <person name="Castinel A."/>
            <person name="Donnadieu C."/>
            <person name="Desvignes T."/>
            <person name="Floi Bucao C."/>
            <person name="Jouanno E."/>
            <person name="Wen M."/>
            <person name="Mejri S."/>
            <person name="Dirks R."/>
            <person name="Jansen H."/>
            <person name="Henkel C."/>
            <person name="Chen W.J."/>
            <person name="Zahm M."/>
            <person name="Cabau C."/>
            <person name="Klopp C."/>
            <person name="Thompson A.W."/>
            <person name="Robinson-Rechavi M."/>
            <person name="Braasch I."/>
            <person name="Lecointre G."/>
            <person name="Bobe J."/>
            <person name="Postlethwait J.H."/>
            <person name="Berthelot C."/>
            <person name="Roest Crollius H."/>
            <person name="Guiguen Y."/>
        </authorList>
    </citation>
    <scope>NUCLEOTIDE SEQUENCE</scope>
    <source>
        <strain evidence="2">NC1722</strain>
    </source>
</reference>
<accession>A0AAD7RFM5</accession>
<organism evidence="2 3">
    <name type="scientific">Aldrovandia affinis</name>
    <dbReference type="NCBI Taxonomy" id="143900"/>
    <lineage>
        <taxon>Eukaryota</taxon>
        <taxon>Metazoa</taxon>
        <taxon>Chordata</taxon>
        <taxon>Craniata</taxon>
        <taxon>Vertebrata</taxon>
        <taxon>Euteleostomi</taxon>
        <taxon>Actinopterygii</taxon>
        <taxon>Neopterygii</taxon>
        <taxon>Teleostei</taxon>
        <taxon>Notacanthiformes</taxon>
        <taxon>Halosauridae</taxon>
        <taxon>Aldrovandia</taxon>
    </lineage>
</organism>
<evidence type="ECO:0000256" key="1">
    <source>
        <dbReference type="SAM" id="MobiDB-lite"/>
    </source>
</evidence>
<dbReference type="EMBL" id="JAINUG010000294">
    <property type="protein sequence ID" value="KAJ8383423.1"/>
    <property type="molecule type" value="Genomic_DNA"/>
</dbReference>